<organism evidence="2 3">
    <name type="scientific">Raphanus sativus</name>
    <name type="common">Radish</name>
    <name type="synonym">Raphanus raphanistrum var. sativus</name>
    <dbReference type="NCBI Taxonomy" id="3726"/>
    <lineage>
        <taxon>Eukaryota</taxon>
        <taxon>Viridiplantae</taxon>
        <taxon>Streptophyta</taxon>
        <taxon>Embryophyta</taxon>
        <taxon>Tracheophyta</taxon>
        <taxon>Spermatophyta</taxon>
        <taxon>Magnoliopsida</taxon>
        <taxon>eudicotyledons</taxon>
        <taxon>Gunneridae</taxon>
        <taxon>Pentapetalae</taxon>
        <taxon>rosids</taxon>
        <taxon>malvids</taxon>
        <taxon>Brassicales</taxon>
        <taxon>Brassicaceae</taxon>
        <taxon>Brassiceae</taxon>
        <taxon>Raphanus</taxon>
    </lineage>
</organism>
<dbReference type="GeneID" id="130497715"/>
<dbReference type="Proteomes" id="UP000504610">
    <property type="component" value="Chromosome 7"/>
</dbReference>
<name>A0A9W3C5P7_RAPSA</name>
<dbReference type="AlphaFoldDB" id="A0A9W3C5P7"/>
<keyword evidence="1" id="KW-0812">Transmembrane</keyword>
<gene>
    <name evidence="3" type="primary">LOC130497715</name>
</gene>
<dbReference type="RefSeq" id="XP_056846728.1">
    <property type="nucleotide sequence ID" value="XM_056990748.1"/>
</dbReference>
<proteinExistence type="predicted"/>
<dbReference type="InterPro" id="IPR006966">
    <property type="entry name" value="Peroxin-3"/>
</dbReference>
<dbReference type="PANTHER" id="PTHR28080">
    <property type="entry name" value="PEROXISOMAL BIOGENESIS FACTOR 3"/>
    <property type="match status" value="1"/>
</dbReference>
<dbReference type="OrthoDB" id="45930at2759"/>
<keyword evidence="1" id="KW-1133">Transmembrane helix</keyword>
<keyword evidence="1" id="KW-0472">Membrane</keyword>
<evidence type="ECO:0000313" key="2">
    <source>
        <dbReference type="Proteomes" id="UP000504610"/>
    </source>
</evidence>
<sequence>MFSQLGVYIMFLGFSFFQVKLSSILALIQEVSRMMLRHILCFHLIFGCRRKAFLPHGLITDKAQAVERERVKTDYMPLILVRLEELDLIDRDDEQKFLSSADFLVTNAMPSLITNMQSAVSEVLKGMQLKDVITTRVLQETLSRIVEEFMCTGSPHHWVDYLMMPQDTKLSRNTSVGSSDETVSKFHQLMVELF</sequence>
<dbReference type="PANTHER" id="PTHR28080:SF1">
    <property type="entry name" value="PEROXISOMAL BIOGENESIS FACTOR 3"/>
    <property type="match status" value="1"/>
</dbReference>
<accession>A0A9W3C5P7</accession>
<dbReference type="GO" id="GO:0030674">
    <property type="term" value="F:protein-macromolecule adaptor activity"/>
    <property type="evidence" value="ECO:0007669"/>
    <property type="project" value="TreeGrafter"/>
</dbReference>
<protein>
    <submittedName>
        <fullName evidence="3">Peroxisome biogenesis protein 3-2-like</fullName>
    </submittedName>
</protein>
<dbReference type="GO" id="GO:0005778">
    <property type="term" value="C:peroxisomal membrane"/>
    <property type="evidence" value="ECO:0007669"/>
    <property type="project" value="InterPro"/>
</dbReference>
<evidence type="ECO:0000313" key="3">
    <source>
        <dbReference type="RefSeq" id="XP_056846728.1"/>
    </source>
</evidence>
<reference evidence="3" key="2">
    <citation type="submission" date="2025-08" db="UniProtKB">
        <authorList>
            <consortium name="RefSeq"/>
        </authorList>
    </citation>
    <scope>IDENTIFICATION</scope>
    <source>
        <tissue evidence="3">Leaf</tissue>
    </source>
</reference>
<dbReference type="GO" id="GO:0045046">
    <property type="term" value="P:protein import into peroxisome membrane"/>
    <property type="evidence" value="ECO:0007669"/>
    <property type="project" value="TreeGrafter"/>
</dbReference>
<feature type="transmembrane region" description="Helical" evidence="1">
    <location>
        <begin position="6"/>
        <end position="28"/>
    </location>
</feature>
<dbReference type="KEGG" id="rsz:130497715"/>
<reference evidence="2" key="1">
    <citation type="journal article" date="2019" name="Database">
        <title>The radish genome database (RadishGD): an integrated information resource for radish genomics.</title>
        <authorList>
            <person name="Yu H.J."/>
            <person name="Baek S."/>
            <person name="Lee Y.J."/>
            <person name="Cho A."/>
            <person name="Mun J.H."/>
        </authorList>
    </citation>
    <scope>NUCLEOTIDE SEQUENCE [LARGE SCALE GENOMIC DNA]</scope>
    <source>
        <strain evidence="2">cv. WK10039</strain>
    </source>
</reference>
<evidence type="ECO:0000256" key="1">
    <source>
        <dbReference type="SAM" id="Phobius"/>
    </source>
</evidence>
<keyword evidence="2" id="KW-1185">Reference proteome</keyword>